<dbReference type="Proteomes" id="UP001324634">
    <property type="component" value="Chromosome"/>
</dbReference>
<keyword evidence="6" id="KW-1185">Reference proteome</keyword>
<dbReference type="InterPro" id="IPR023576">
    <property type="entry name" value="UbiE/COQ5_MeTrFase_CS"/>
</dbReference>
<evidence type="ECO:0000256" key="3">
    <source>
        <dbReference type="ARBA" id="ARBA00022679"/>
    </source>
</evidence>
<protein>
    <submittedName>
        <fullName evidence="5">Ubiquinone/menaquinone biosynthesis methyltransferase</fullName>
        <ecNumber evidence="5">2.1.1.-</ecNumber>
    </submittedName>
</protein>
<dbReference type="GO" id="GO:0009234">
    <property type="term" value="P:menaquinone biosynthetic process"/>
    <property type="evidence" value="ECO:0007669"/>
    <property type="project" value="UniProtKB-KW"/>
</dbReference>
<dbReference type="GO" id="GO:0032259">
    <property type="term" value="P:methylation"/>
    <property type="evidence" value="ECO:0007669"/>
    <property type="project" value="UniProtKB-KW"/>
</dbReference>
<gene>
    <name evidence="5" type="ORF">SOO65_13765</name>
</gene>
<keyword evidence="4" id="KW-0949">S-adenosyl-L-methionine</keyword>
<dbReference type="CDD" id="cd02440">
    <property type="entry name" value="AdoMet_MTases"/>
    <property type="match status" value="1"/>
</dbReference>
<organism evidence="5 6">
    <name type="scientific">Peredibacter starrii</name>
    <dbReference type="NCBI Taxonomy" id="28202"/>
    <lineage>
        <taxon>Bacteria</taxon>
        <taxon>Pseudomonadati</taxon>
        <taxon>Bdellovibrionota</taxon>
        <taxon>Bacteriovoracia</taxon>
        <taxon>Bacteriovoracales</taxon>
        <taxon>Bacteriovoracaceae</taxon>
        <taxon>Peredibacter</taxon>
    </lineage>
</organism>
<evidence type="ECO:0000313" key="5">
    <source>
        <dbReference type="EMBL" id="WPU63756.1"/>
    </source>
</evidence>
<dbReference type="Pfam" id="PF01209">
    <property type="entry name" value="Ubie_methyltran"/>
    <property type="match status" value="1"/>
</dbReference>
<dbReference type="AlphaFoldDB" id="A0AAX4HKI7"/>
<dbReference type="SUPFAM" id="SSF53335">
    <property type="entry name" value="S-adenosyl-L-methionine-dependent methyltransferases"/>
    <property type="match status" value="1"/>
</dbReference>
<dbReference type="KEGG" id="psti:SOO65_13765"/>
<sequence length="227" mass="25470">MAKAEFVNKMFNDIAPKYDLLNDVLSVGTHRLWKKKFINFALKQKPNSALDCATGTGDIAFKLKESISGKVVGIDFSEGMIEYANERAKTESQKVEFKVADIQKLPFADKEFDITTISFGIRNVENLGLGLSELGRVSNGVYILEFGQPKNGLYKKAYFNMLKMYVPVFGLISKRKDAYEYLIASSETFPSAEKFVDIMKANMSFKNYGCIPVFGGIAYIYFANNEG</sequence>
<keyword evidence="2 5" id="KW-0489">Methyltransferase</keyword>
<dbReference type="PANTHER" id="PTHR43591">
    <property type="entry name" value="METHYLTRANSFERASE"/>
    <property type="match status" value="1"/>
</dbReference>
<keyword evidence="5" id="KW-0830">Ubiquinone</keyword>
<evidence type="ECO:0000256" key="1">
    <source>
        <dbReference type="ARBA" id="ARBA00022428"/>
    </source>
</evidence>
<accession>A0AAX4HKI7</accession>
<dbReference type="InterPro" id="IPR029063">
    <property type="entry name" value="SAM-dependent_MTases_sf"/>
</dbReference>
<dbReference type="InterPro" id="IPR004033">
    <property type="entry name" value="UbiE/COQ5_MeTrFase"/>
</dbReference>
<dbReference type="PROSITE" id="PS51608">
    <property type="entry name" value="SAM_MT_UBIE"/>
    <property type="match status" value="1"/>
</dbReference>
<evidence type="ECO:0000313" key="6">
    <source>
        <dbReference type="Proteomes" id="UP001324634"/>
    </source>
</evidence>
<reference evidence="5 6" key="1">
    <citation type="submission" date="2023-11" db="EMBL/GenBank/DDBJ databases">
        <title>Peredibacter starrii A3.12.</title>
        <authorList>
            <person name="Mitchell R.J."/>
        </authorList>
    </citation>
    <scope>NUCLEOTIDE SEQUENCE [LARGE SCALE GENOMIC DNA]</scope>
    <source>
        <strain evidence="5 6">A3.12</strain>
    </source>
</reference>
<dbReference type="PROSITE" id="PS01183">
    <property type="entry name" value="UBIE_1"/>
    <property type="match status" value="1"/>
</dbReference>
<dbReference type="EMBL" id="CP139487">
    <property type="protein sequence ID" value="WPU63756.1"/>
    <property type="molecule type" value="Genomic_DNA"/>
</dbReference>
<evidence type="ECO:0000256" key="4">
    <source>
        <dbReference type="ARBA" id="ARBA00022691"/>
    </source>
</evidence>
<keyword evidence="1" id="KW-0474">Menaquinone biosynthesis</keyword>
<dbReference type="PANTHER" id="PTHR43591:SF24">
    <property type="entry name" value="2-METHOXY-6-POLYPRENYL-1,4-BENZOQUINOL METHYLASE, MITOCHONDRIAL"/>
    <property type="match status" value="1"/>
</dbReference>
<dbReference type="GO" id="GO:0008425">
    <property type="term" value="F:2-methoxy-6-polyprenyl-1,4-benzoquinol methyltransferase activity"/>
    <property type="evidence" value="ECO:0007669"/>
    <property type="project" value="TreeGrafter"/>
</dbReference>
<evidence type="ECO:0000256" key="2">
    <source>
        <dbReference type="ARBA" id="ARBA00022603"/>
    </source>
</evidence>
<dbReference type="RefSeq" id="WP_321391079.1">
    <property type="nucleotide sequence ID" value="NZ_CP139487.1"/>
</dbReference>
<proteinExistence type="predicted"/>
<dbReference type="Gene3D" id="3.40.50.150">
    <property type="entry name" value="Vaccinia Virus protein VP39"/>
    <property type="match status" value="1"/>
</dbReference>
<dbReference type="EC" id="2.1.1.-" evidence="5"/>
<name>A0AAX4HKI7_9BACT</name>
<dbReference type="NCBIfam" id="TIGR01934">
    <property type="entry name" value="MenG_MenH_UbiE"/>
    <property type="match status" value="1"/>
</dbReference>
<keyword evidence="3 5" id="KW-0808">Transferase</keyword>